<gene>
    <name evidence="1" type="ORF">LOK49_LG10G02632</name>
</gene>
<name>A0ACC0G920_9ERIC</name>
<evidence type="ECO:0000313" key="1">
    <source>
        <dbReference type="EMBL" id="KAI7997098.1"/>
    </source>
</evidence>
<dbReference type="EMBL" id="CM045767">
    <property type="protein sequence ID" value="KAI7997098.1"/>
    <property type="molecule type" value="Genomic_DNA"/>
</dbReference>
<evidence type="ECO:0000313" key="2">
    <source>
        <dbReference type="Proteomes" id="UP001060215"/>
    </source>
</evidence>
<proteinExistence type="predicted"/>
<sequence>MAVVVLVEEKNKRRDLKEFRLRRDRIAVTLFSCKLIRCLRCECVELKVLVEDEDHGLKNGCEFETGGGKESKVNSSRDDQFEMNINQVSNYSYGEAEALTDDIEVALNVNTTQKYVGSRSSIQETQGFEVIDIIFDVKHCLQGFVGMAKDLNAIVIAFRGTQERRSPKVMRGLRLIGEGSGQVAICDLPFHLWNEETFETIGLKCGGLLEVDCRTSNFTNLFEARMKVRGFDSGFLPPIVKS</sequence>
<keyword evidence="2" id="KW-1185">Reference proteome</keyword>
<organism evidence="1 2">
    <name type="scientific">Camellia lanceoleosa</name>
    <dbReference type="NCBI Taxonomy" id="1840588"/>
    <lineage>
        <taxon>Eukaryota</taxon>
        <taxon>Viridiplantae</taxon>
        <taxon>Streptophyta</taxon>
        <taxon>Embryophyta</taxon>
        <taxon>Tracheophyta</taxon>
        <taxon>Spermatophyta</taxon>
        <taxon>Magnoliopsida</taxon>
        <taxon>eudicotyledons</taxon>
        <taxon>Gunneridae</taxon>
        <taxon>Pentapetalae</taxon>
        <taxon>asterids</taxon>
        <taxon>Ericales</taxon>
        <taxon>Theaceae</taxon>
        <taxon>Camellia</taxon>
    </lineage>
</organism>
<dbReference type="Proteomes" id="UP001060215">
    <property type="component" value="Chromosome 10"/>
</dbReference>
<accession>A0ACC0G920</accession>
<protein>
    <submittedName>
        <fullName evidence="1">Mediator of RNA polymerase II transcription subunit 26b</fullName>
    </submittedName>
</protein>
<comment type="caution">
    <text evidence="1">The sequence shown here is derived from an EMBL/GenBank/DDBJ whole genome shotgun (WGS) entry which is preliminary data.</text>
</comment>
<reference evidence="1 2" key="1">
    <citation type="journal article" date="2022" name="Plant J.">
        <title>Chromosome-level genome of Camellia lanceoleosa provides a valuable resource for understanding genome evolution and self-incompatibility.</title>
        <authorList>
            <person name="Gong W."/>
            <person name="Xiao S."/>
            <person name="Wang L."/>
            <person name="Liao Z."/>
            <person name="Chang Y."/>
            <person name="Mo W."/>
            <person name="Hu G."/>
            <person name="Li W."/>
            <person name="Zhao G."/>
            <person name="Zhu H."/>
            <person name="Hu X."/>
            <person name="Ji K."/>
            <person name="Xiang X."/>
            <person name="Song Q."/>
            <person name="Yuan D."/>
            <person name="Jin S."/>
            <person name="Zhang L."/>
        </authorList>
    </citation>
    <scope>NUCLEOTIDE SEQUENCE [LARGE SCALE GENOMIC DNA]</scope>
    <source>
        <strain evidence="1">SQ_2022a</strain>
    </source>
</reference>